<reference evidence="1" key="1">
    <citation type="submission" date="2016-10" db="EMBL/GenBank/DDBJ databases">
        <authorList>
            <person name="de Groot N.N."/>
        </authorList>
    </citation>
    <scope>NUCLEOTIDE SEQUENCE</scope>
</reference>
<accession>A0A1W1BQP3</accession>
<evidence type="ECO:0000313" key="1">
    <source>
        <dbReference type="EMBL" id="SFV55795.1"/>
    </source>
</evidence>
<sequence length="155" mass="19133">MTKQLLEDEIETFIQFHNDKNRQLDYFIQGIIDNEDKIYLNIVDCRMQKWLYERKDLLYKIYGTHNMEELHSYHEEWHDEYQKICNLLLIGDDNKKSFFKRLKGNNIKSLYEKEKDKIDIYVEDRNQAQNSINKKFEMMKKRLSAMQNRTFEEFL</sequence>
<dbReference type="AlphaFoldDB" id="A0A1W1BQP3"/>
<dbReference type="EMBL" id="FPHG01000029">
    <property type="protein sequence ID" value="SFV55795.1"/>
    <property type="molecule type" value="Genomic_DNA"/>
</dbReference>
<organism evidence="1">
    <name type="scientific">hydrothermal vent metagenome</name>
    <dbReference type="NCBI Taxonomy" id="652676"/>
    <lineage>
        <taxon>unclassified sequences</taxon>
        <taxon>metagenomes</taxon>
        <taxon>ecological metagenomes</taxon>
    </lineage>
</organism>
<proteinExistence type="predicted"/>
<protein>
    <submittedName>
        <fullName evidence="1">Uncharacterized protein</fullName>
    </submittedName>
</protein>
<name>A0A1W1BQP3_9ZZZZ</name>
<gene>
    <name evidence="1" type="ORF">MNB_SV-9-160</name>
</gene>